<name>A0A1H4ENY0_9RHOB</name>
<sequence>MTPRTAVFAALFAALTPLAAAAGSARYVVAWWDGADNPGVWFRAEGAVVPAGVALTRVDDLPPGLVVRPDPGRLHLSRDLALLLDVAPRTPTLLRVAAPSEAPLEAARAPVVPARTSPTPGEPAPATAQTLASRQERIAALLAALQAEAAASAEEDAAAMAAAPAFDPGAPVQPHQAAAAPVARGRLVPFMPGDLP</sequence>
<accession>A0A1H4ENY0</accession>
<keyword evidence="3" id="KW-1185">Reference proteome</keyword>
<protein>
    <submittedName>
        <fullName evidence="2">Uncharacterized protein</fullName>
    </submittedName>
</protein>
<evidence type="ECO:0000313" key="3">
    <source>
        <dbReference type="Proteomes" id="UP000198703"/>
    </source>
</evidence>
<feature type="chain" id="PRO_5011587237" evidence="1">
    <location>
        <begin position="22"/>
        <end position="196"/>
    </location>
</feature>
<keyword evidence="1" id="KW-0732">Signal</keyword>
<evidence type="ECO:0000256" key="1">
    <source>
        <dbReference type="SAM" id="SignalP"/>
    </source>
</evidence>
<feature type="signal peptide" evidence="1">
    <location>
        <begin position="1"/>
        <end position="21"/>
    </location>
</feature>
<proteinExistence type="predicted"/>
<organism evidence="2 3">
    <name type="scientific">Rubrimonas cliftonensis</name>
    <dbReference type="NCBI Taxonomy" id="89524"/>
    <lineage>
        <taxon>Bacteria</taxon>
        <taxon>Pseudomonadati</taxon>
        <taxon>Pseudomonadota</taxon>
        <taxon>Alphaproteobacteria</taxon>
        <taxon>Rhodobacterales</taxon>
        <taxon>Paracoccaceae</taxon>
        <taxon>Rubrimonas</taxon>
    </lineage>
</organism>
<dbReference type="EMBL" id="FNQM01000015">
    <property type="protein sequence ID" value="SEA86765.1"/>
    <property type="molecule type" value="Genomic_DNA"/>
</dbReference>
<dbReference type="Proteomes" id="UP000198703">
    <property type="component" value="Unassembled WGS sequence"/>
</dbReference>
<gene>
    <name evidence="2" type="ORF">SAMN05444370_11517</name>
</gene>
<dbReference type="AlphaFoldDB" id="A0A1H4ENY0"/>
<dbReference type="STRING" id="89524.SAMN05444370_11517"/>
<reference evidence="2 3" key="1">
    <citation type="submission" date="2016-10" db="EMBL/GenBank/DDBJ databases">
        <authorList>
            <person name="de Groot N.N."/>
        </authorList>
    </citation>
    <scope>NUCLEOTIDE SEQUENCE [LARGE SCALE GENOMIC DNA]</scope>
    <source>
        <strain evidence="2 3">DSM 15345</strain>
    </source>
</reference>
<dbReference type="RefSeq" id="WP_139284121.1">
    <property type="nucleotide sequence ID" value="NZ_FNQM01000015.1"/>
</dbReference>
<evidence type="ECO:0000313" key="2">
    <source>
        <dbReference type="EMBL" id="SEA86765.1"/>
    </source>
</evidence>